<evidence type="ECO:0000313" key="9">
    <source>
        <dbReference type="EMBL" id="MCM8556655.1"/>
    </source>
</evidence>
<comment type="similarity">
    <text evidence="1 6">Belongs to the sigma-70 factor family. ECF subfamily.</text>
</comment>
<dbReference type="InterPro" id="IPR007627">
    <property type="entry name" value="RNA_pol_sigma70_r2"/>
</dbReference>
<evidence type="ECO:0000259" key="7">
    <source>
        <dbReference type="Pfam" id="PF04542"/>
    </source>
</evidence>
<keyword evidence="5 6" id="KW-0804">Transcription</keyword>
<feature type="domain" description="RNA polymerase sigma-70 region 2" evidence="7">
    <location>
        <begin position="37"/>
        <end position="97"/>
    </location>
</feature>
<feature type="domain" description="RNA polymerase sigma-70 region 4" evidence="8">
    <location>
        <begin position="133"/>
        <end position="182"/>
    </location>
</feature>
<dbReference type="InterPro" id="IPR000838">
    <property type="entry name" value="RNA_pol_sigma70_ECF_CS"/>
</dbReference>
<evidence type="ECO:0000256" key="1">
    <source>
        <dbReference type="ARBA" id="ARBA00010641"/>
    </source>
</evidence>
<comment type="caution">
    <text evidence="9">The sequence shown here is derived from an EMBL/GenBank/DDBJ whole genome shotgun (WGS) entry which is preliminary data.</text>
</comment>
<sequence>MDQDGLDKKRQRLVDLMRQVAKGDQTALKEVFELTNSKLFGICLRISKDREIAEDVLQEVYIKIWRRAGRFDRDKSSPITWLSTIARNSAIDAMRRKVLPSVTDDILSDFPDRAPLSDKLIEDAQMRARIEDCIDELDSRHQDCIQRAFFDGLSYSQVAKQVDTPLNTIKGWMRRAFLSLRECLDA</sequence>
<keyword evidence="4 6" id="KW-0238">DNA-binding</keyword>
<dbReference type="RefSeq" id="WP_252112047.1">
    <property type="nucleotide sequence ID" value="NZ_JAMSHT010000001.1"/>
</dbReference>
<keyword evidence="10" id="KW-1185">Reference proteome</keyword>
<dbReference type="SUPFAM" id="SSF88659">
    <property type="entry name" value="Sigma3 and sigma4 domains of RNA polymerase sigma factors"/>
    <property type="match status" value="1"/>
</dbReference>
<dbReference type="GO" id="GO:0003677">
    <property type="term" value="F:DNA binding"/>
    <property type="evidence" value="ECO:0007669"/>
    <property type="project" value="UniProtKB-KW"/>
</dbReference>
<keyword evidence="2 6" id="KW-0805">Transcription regulation</keyword>
<dbReference type="SUPFAM" id="SSF88946">
    <property type="entry name" value="Sigma2 domain of RNA polymerase sigma factors"/>
    <property type="match status" value="1"/>
</dbReference>
<dbReference type="PANTHER" id="PTHR43133">
    <property type="entry name" value="RNA POLYMERASE ECF-TYPE SIGMA FACTO"/>
    <property type="match status" value="1"/>
</dbReference>
<evidence type="ECO:0000256" key="3">
    <source>
        <dbReference type="ARBA" id="ARBA00023082"/>
    </source>
</evidence>
<dbReference type="CDD" id="cd06171">
    <property type="entry name" value="Sigma70_r4"/>
    <property type="match status" value="1"/>
</dbReference>
<dbReference type="InterPro" id="IPR036388">
    <property type="entry name" value="WH-like_DNA-bd_sf"/>
</dbReference>
<evidence type="ECO:0000259" key="8">
    <source>
        <dbReference type="Pfam" id="PF04545"/>
    </source>
</evidence>
<dbReference type="InterPro" id="IPR014284">
    <property type="entry name" value="RNA_pol_sigma-70_dom"/>
</dbReference>
<evidence type="ECO:0000256" key="4">
    <source>
        <dbReference type="ARBA" id="ARBA00023125"/>
    </source>
</evidence>
<name>A0A9X2EFM1_9SPHN</name>
<dbReference type="InterPro" id="IPR013324">
    <property type="entry name" value="RNA_pol_sigma_r3/r4-like"/>
</dbReference>
<protein>
    <recommendedName>
        <fullName evidence="6">RNA polymerase sigma factor</fullName>
    </recommendedName>
</protein>
<proteinExistence type="inferred from homology"/>
<dbReference type="GO" id="GO:0016987">
    <property type="term" value="F:sigma factor activity"/>
    <property type="evidence" value="ECO:0007669"/>
    <property type="project" value="UniProtKB-KW"/>
</dbReference>
<dbReference type="Pfam" id="PF04542">
    <property type="entry name" value="Sigma70_r2"/>
    <property type="match status" value="1"/>
</dbReference>
<evidence type="ECO:0000256" key="6">
    <source>
        <dbReference type="RuleBase" id="RU000716"/>
    </source>
</evidence>
<organism evidence="9 10">
    <name type="scientific">Sphingomicrobium sediminis</name>
    <dbReference type="NCBI Taxonomy" id="2950949"/>
    <lineage>
        <taxon>Bacteria</taxon>
        <taxon>Pseudomonadati</taxon>
        <taxon>Pseudomonadota</taxon>
        <taxon>Alphaproteobacteria</taxon>
        <taxon>Sphingomonadales</taxon>
        <taxon>Sphingomonadaceae</taxon>
        <taxon>Sphingomicrobium</taxon>
    </lineage>
</organism>
<dbReference type="PROSITE" id="PS01063">
    <property type="entry name" value="SIGMA70_ECF"/>
    <property type="match status" value="1"/>
</dbReference>
<dbReference type="InterPro" id="IPR007630">
    <property type="entry name" value="RNA_pol_sigma70_r4"/>
</dbReference>
<dbReference type="Gene3D" id="1.10.10.10">
    <property type="entry name" value="Winged helix-like DNA-binding domain superfamily/Winged helix DNA-binding domain"/>
    <property type="match status" value="1"/>
</dbReference>
<dbReference type="Proteomes" id="UP001155128">
    <property type="component" value="Unassembled WGS sequence"/>
</dbReference>
<dbReference type="EMBL" id="JAMSHT010000001">
    <property type="protein sequence ID" value="MCM8556655.1"/>
    <property type="molecule type" value="Genomic_DNA"/>
</dbReference>
<gene>
    <name evidence="9" type="ORF">NDO55_02315</name>
</gene>
<keyword evidence="3 6" id="KW-0731">Sigma factor</keyword>
<dbReference type="PANTHER" id="PTHR43133:SF62">
    <property type="entry name" value="RNA POLYMERASE SIGMA FACTOR SIGZ"/>
    <property type="match status" value="1"/>
</dbReference>
<dbReference type="GO" id="GO:0006352">
    <property type="term" value="P:DNA-templated transcription initiation"/>
    <property type="evidence" value="ECO:0007669"/>
    <property type="project" value="InterPro"/>
</dbReference>
<dbReference type="AlphaFoldDB" id="A0A9X2EFM1"/>
<dbReference type="InterPro" id="IPR013325">
    <property type="entry name" value="RNA_pol_sigma_r2"/>
</dbReference>
<dbReference type="Gene3D" id="1.10.1740.10">
    <property type="match status" value="1"/>
</dbReference>
<evidence type="ECO:0000256" key="5">
    <source>
        <dbReference type="ARBA" id="ARBA00023163"/>
    </source>
</evidence>
<dbReference type="NCBIfam" id="TIGR02937">
    <property type="entry name" value="sigma70-ECF"/>
    <property type="match status" value="1"/>
</dbReference>
<reference evidence="9" key="1">
    <citation type="submission" date="2022-06" db="EMBL/GenBank/DDBJ databases">
        <title>Sphingomicrobium sedimins sp. nov., a marine bacterium isolated from tidal flat.</title>
        <authorList>
            <person name="Kim C.-H."/>
            <person name="Yoo Y."/>
            <person name="Kim J.-J."/>
        </authorList>
    </citation>
    <scope>NUCLEOTIDE SEQUENCE</scope>
    <source>
        <strain evidence="9">GRR-S6-50</strain>
    </source>
</reference>
<dbReference type="InterPro" id="IPR039425">
    <property type="entry name" value="RNA_pol_sigma-70-like"/>
</dbReference>
<evidence type="ECO:0000256" key="2">
    <source>
        <dbReference type="ARBA" id="ARBA00023015"/>
    </source>
</evidence>
<evidence type="ECO:0000313" key="10">
    <source>
        <dbReference type="Proteomes" id="UP001155128"/>
    </source>
</evidence>
<accession>A0A9X2EFM1</accession>
<dbReference type="Pfam" id="PF04545">
    <property type="entry name" value="Sigma70_r4"/>
    <property type="match status" value="1"/>
</dbReference>